<keyword evidence="2" id="KW-1185">Reference proteome</keyword>
<reference evidence="1 2" key="1">
    <citation type="submission" date="2018-10" db="EMBL/GenBank/DDBJ databases">
        <title>Sequencing the genomes of 1000 actinobacteria strains.</title>
        <authorList>
            <person name="Klenk H.-P."/>
        </authorList>
    </citation>
    <scope>NUCLEOTIDE SEQUENCE [LARGE SCALE GENOMIC DNA]</scope>
    <source>
        <strain evidence="1 2">DSM 45175</strain>
    </source>
</reference>
<dbReference type="AlphaFoldDB" id="A0A495JJY9"/>
<evidence type="ECO:0000313" key="2">
    <source>
        <dbReference type="Proteomes" id="UP000277671"/>
    </source>
</evidence>
<protein>
    <submittedName>
        <fullName evidence="1">Uncharacterized protein</fullName>
    </submittedName>
</protein>
<name>A0A495JJY9_9ACTN</name>
<dbReference type="EMBL" id="RBKT01000001">
    <property type="protein sequence ID" value="RKR88898.1"/>
    <property type="molecule type" value="Genomic_DNA"/>
</dbReference>
<dbReference type="OrthoDB" id="5188941at2"/>
<evidence type="ECO:0000313" key="1">
    <source>
        <dbReference type="EMBL" id="RKR88898.1"/>
    </source>
</evidence>
<sequence length="193" mass="21717">MAYHYLTSPTLARVPDLLDFVSARTGEPSPGTSHRLATYFVHNNGDDAFLRHTNVVARAQSGLSSRLVREADYLTASVRIPIFSAAFVAAIGSELERDLEFHRCVVRCRDEEFDDYSVARVRTVLPLIDEARSRQRPSAGGGAPILAEPFFREEYANQFLIARDARYRTMVCSPRLVELVQAHRLKVRFTATS</sequence>
<dbReference type="Proteomes" id="UP000277671">
    <property type="component" value="Unassembled WGS sequence"/>
</dbReference>
<gene>
    <name evidence="1" type="ORF">BDK92_3229</name>
</gene>
<comment type="caution">
    <text evidence="1">The sequence shown here is derived from an EMBL/GenBank/DDBJ whole genome shotgun (WGS) entry which is preliminary data.</text>
</comment>
<organism evidence="1 2">
    <name type="scientific">Micromonospora pisi</name>
    <dbReference type="NCBI Taxonomy" id="589240"/>
    <lineage>
        <taxon>Bacteria</taxon>
        <taxon>Bacillati</taxon>
        <taxon>Actinomycetota</taxon>
        <taxon>Actinomycetes</taxon>
        <taxon>Micromonosporales</taxon>
        <taxon>Micromonosporaceae</taxon>
        <taxon>Micromonospora</taxon>
    </lineage>
</organism>
<accession>A0A495JJY9</accession>
<dbReference type="RefSeq" id="WP_121157448.1">
    <property type="nucleotide sequence ID" value="NZ_RBKT01000001.1"/>
</dbReference>
<proteinExistence type="predicted"/>